<name>A0A1G6AEH2_9HYPH</name>
<gene>
    <name evidence="2" type="ORF">SAMN02982931_00504</name>
</gene>
<protein>
    <recommendedName>
        <fullName evidence="4">Cysteine rich repeat-containing protein</fullName>
    </recommendedName>
</protein>
<dbReference type="EMBL" id="FMXQ01000001">
    <property type="protein sequence ID" value="SDB06720.1"/>
    <property type="molecule type" value="Genomic_DNA"/>
</dbReference>
<dbReference type="Proteomes" id="UP000199071">
    <property type="component" value="Unassembled WGS sequence"/>
</dbReference>
<dbReference type="STRING" id="665467.SAMN02982931_00504"/>
<dbReference type="PANTHER" id="PTHR11884:SF1">
    <property type="entry name" value="GOLGI APPARATUS PROTEIN 1"/>
    <property type="match status" value="1"/>
</dbReference>
<evidence type="ECO:0000313" key="3">
    <source>
        <dbReference type="Proteomes" id="UP000199071"/>
    </source>
</evidence>
<proteinExistence type="predicted"/>
<evidence type="ECO:0000313" key="2">
    <source>
        <dbReference type="EMBL" id="SDB06720.1"/>
    </source>
</evidence>
<feature type="chain" id="PRO_5011608522" description="Cysteine rich repeat-containing protein" evidence="1">
    <location>
        <begin position="24"/>
        <end position="140"/>
    </location>
</feature>
<dbReference type="AlphaFoldDB" id="A0A1G6AEH2"/>
<feature type="signal peptide" evidence="1">
    <location>
        <begin position="1"/>
        <end position="23"/>
    </location>
</feature>
<dbReference type="PANTHER" id="PTHR11884">
    <property type="entry name" value="SELECTIN LIGAND RELATED"/>
    <property type="match status" value="1"/>
</dbReference>
<keyword evidence="3" id="KW-1185">Reference proteome</keyword>
<keyword evidence="1" id="KW-0732">Signal</keyword>
<organism evidence="2 3">
    <name type="scientific">Bauldia litoralis</name>
    <dbReference type="NCBI Taxonomy" id="665467"/>
    <lineage>
        <taxon>Bacteria</taxon>
        <taxon>Pseudomonadati</taxon>
        <taxon>Pseudomonadota</taxon>
        <taxon>Alphaproteobacteria</taxon>
        <taxon>Hyphomicrobiales</taxon>
        <taxon>Kaistiaceae</taxon>
        <taxon>Bauldia</taxon>
    </lineage>
</organism>
<evidence type="ECO:0000256" key="1">
    <source>
        <dbReference type="SAM" id="SignalP"/>
    </source>
</evidence>
<dbReference type="OrthoDB" id="7958331at2"/>
<accession>A0A1G6AEH2</accession>
<sequence>MLRRKFVAVALAAAVLTMGTAQAATISFGDAMSVMARDCGADVEKYCKNLNLGNNRIADCLVQNQDKVSPVCINTLVAVTASLKQRLAAQASVVKVCRGDAARRCTGVVQKDAHILDCLIKAQRHVTNKCNAAITDAGWR</sequence>
<evidence type="ECO:0008006" key="4">
    <source>
        <dbReference type="Google" id="ProtNLM"/>
    </source>
</evidence>
<dbReference type="InterPro" id="IPR039728">
    <property type="entry name" value="GLG1"/>
</dbReference>
<reference evidence="2 3" key="1">
    <citation type="submission" date="2016-10" db="EMBL/GenBank/DDBJ databases">
        <authorList>
            <person name="de Groot N.N."/>
        </authorList>
    </citation>
    <scope>NUCLEOTIDE SEQUENCE [LARGE SCALE GENOMIC DNA]</scope>
    <source>
        <strain evidence="2 3">ATCC 35022</strain>
    </source>
</reference>
<dbReference type="RefSeq" id="WP_090874936.1">
    <property type="nucleotide sequence ID" value="NZ_FMXQ01000001.1"/>
</dbReference>